<dbReference type="PANTHER" id="PTHR33490">
    <property type="entry name" value="BLR5614 PROTEIN-RELATED"/>
    <property type="match status" value="1"/>
</dbReference>
<comment type="caution">
    <text evidence="2">The sequence shown here is derived from an EMBL/GenBank/DDBJ whole genome shotgun (WGS) entry which is preliminary data.</text>
</comment>
<evidence type="ECO:0000313" key="3">
    <source>
        <dbReference type="Proteomes" id="UP000319191"/>
    </source>
</evidence>
<dbReference type="PANTHER" id="PTHR33490:SF12">
    <property type="entry name" value="BLL5557 PROTEIN"/>
    <property type="match status" value="1"/>
</dbReference>
<gene>
    <name evidence="2" type="ORF">EWV54_18895</name>
</gene>
<dbReference type="SUPFAM" id="SSF54001">
    <property type="entry name" value="Cysteine proteinases"/>
    <property type="match status" value="1"/>
</dbReference>
<evidence type="ECO:0000259" key="1">
    <source>
        <dbReference type="SMART" id="SM00460"/>
    </source>
</evidence>
<dbReference type="Pfam" id="PF01841">
    <property type="entry name" value="Transglut_core"/>
    <property type="match status" value="1"/>
</dbReference>
<evidence type="ECO:0000313" key="2">
    <source>
        <dbReference type="EMBL" id="TRU83954.1"/>
    </source>
</evidence>
<protein>
    <submittedName>
        <fullName evidence="2">Transglutaminase family protein</fullName>
    </submittedName>
</protein>
<accession>A0A552IKF4</accession>
<dbReference type="InterPro" id="IPR038765">
    <property type="entry name" value="Papain-like_cys_pep_sf"/>
</dbReference>
<dbReference type="Proteomes" id="UP000319191">
    <property type="component" value="Unassembled WGS sequence"/>
</dbReference>
<name>A0A552IKF4_9CHRO</name>
<dbReference type="AlphaFoldDB" id="A0A552IKF4"/>
<dbReference type="InterPro" id="IPR002931">
    <property type="entry name" value="Transglutaminase-like"/>
</dbReference>
<proteinExistence type="predicted"/>
<dbReference type="EMBL" id="SFAV01000268">
    <property type="protein sequence ID" value="TRU83954.1"/>
    <property type="molecule type" value="Genomic_DNA"/>
</dbReference>
<sequence length="282" mass="32454">MLIHVGYEFGFDTPLPVVMLLKLYLHPSILDQVRQSENLRVEPATKIEEFLDSFGNRTSRLILPAGQIRIHNEAVIENEWKPDIVNWNAQEIPLTELPTQVFPYLMSSRYCEVDLLSEIAWELFGQTPPGWARVQAVCDWVHSHIRFGYEYARVTKTAYDVYRERTGVCRDFNHLALTFCRCLNIPARYASGYLGDIGISPQPLPMDFSAWFEVYLDHQWYTFDARHNTPRIGRILMTRGSDAVDAALTTSFGQVNLTKFKVWTIDVSHLQTIETIMGGTFS</sequence>
<dbReference type="Gene3D" id="3.10.620.30">
    <property type="match status" value="1"/>
</dbReference>
<feature type="domain" description="Transglutaminase-like" evidence="1">
    <location>
        <begin position="161"/>
        <end position="227"/>
    </location>
</feature>
<dbReference type="Gene3D" id="2.60.40.2250">
    <property type="match status" value="1"/>
</dbReference>
<dbReference type="SMART" id="SM00460">
    <property type="entry name" value="TGc"/>
    <property type="match status" value="1"/>
</dbReference>
<reference evidence="2 3" key="1">
    <citation type="submission" date="2019-01" db="EMBL/GenBank/DDBJ databases">
        <title>Coherence of Microcystis species and biogeography revealed through population genomics.</title>
        <authorList>
            <person name="Perez-Carrascal O.M."/>
            <person name="Terrat Y."/>
            <person name="Giani A."/>
            <person name="Fortin N."/>
            <person name="Tromas N."/>
            <person name="Shapiro B.J."/>
        </authorList>
    </citation>
    <scope>NUCLEOTIDE SEQUENCE [LARGE SCALE GENOMIC DNA]</scope>
    <source>
        <strain evidence="2">Mn_MB_F_20050700_S1D</strain>
    </source>
</reference>
<organism evidence="2 3">
    <name type="scientific">Microcystis novacekii Mn_MB_F_20050700_S1D</name>
    <dbReference type="NCBI Taxonomy" id="2486266"/>
    <lineage>
        <taxon>Bacteria</taxon>
        <taxon>Bacillati</taxon>
        <taxon>Cyanobacteriota</taxon>
        <taxon>Cyanophyceae</taxon>
        <taxon>Oscillatoriophycideae</taxon>
        <taxon>Chroococcales</taxon>
        <taxon>Microcystaceae</taxon>
        <taxon>Microcystis</taxon>
    </lineage>
</organism>